<evidence type="ECO:0000256" key="5">
    <source>
        <dbReference type="ARBA" id="ARBA00022842"/>
    </source>
</evidence>
<evidence type="ECO:0000256" key="3">
    <source>
        <dbReference type="ARBA" id="ARBA00022750"/>
    </source>
</evidence>
<evidence type="ECO:0000256" key="10">
    <source>
        <dbReference type="ARBA" id="ARBA00023172"/>
    </source>
</evidence>
<keyword evidence="1" id="KW-0645">Protease</keyword>
<keyword evidence="2" id="KW-0479">Metal-binding</keyword>
<keyword evidence="6" id="KW-0229">DNA integration</keyword>
<dbReference type="GO" id="GO:0015074">
    <property type="term" value="P:DNA integration"/>
    <property type="evidence" value="ECO:0007669"/>
    <property type="project" value="UniProtKB-KW"/>
</dbReference>
<evidence type="ECO:0000256" key="4">
    <source>
        <dbReference type="ARBA" id="ARBA00022801"/>
    </source>
</evidence>
<organism evidence="14 15">
    <name type="scientific">Cucumis melo var. makuwa</name>
    <name type="common">Oriental melon</name>
    <dbReference type="NCBI Taxonomy" id="1194695"/>
    <lineage>
        <taxon>Eukaryota</taxon>
        <taxon>Viridiplantae</taxon>
        <taxon>Streptophyta</taxon>
        <taxon>Embryophyta</taxon>
        <taxon>Tracheophyta</taxon>
        <taxon>Spermatophyta</taxon>
        <taxon>Magnoliopsida</taxon>
        <taxon>eudicotyledons</taxon>
        <taxon>Gunneridae</taxon>
        <taxon>Pentapetalae</taxon>
        <taxon>rosids</taxon>
        <taxon>fabids</taxon>
        <taxon>Cucurbitales</taxon>
        <taxon>Cucurbitaceae</taxon>
        <taxon>Benincaseae</taxon>
        <taxon>Cucumis</taxon>
    </lineage>
</organism>
<evidence type="ECO:0000256" key="2">
    <source>
        <dbReference type="ARBA" id="ARBA00022723"/>
    </source>
</evidence>
<dbReference type="GO" id="GO:0003887">
    <property type="term" value="F:DNA-directed DNA polymerase activity"/>
    <property type="evidence" value="ECO:0007669"/>
    <property type="project" value="UniProtKB-KW"/>
</dbReference>
<dbReference type="GO" id="GO:0003964">
    <property type="term" value="F:RNA-directed DNA polymerase activity"/>
    <property type="evidence" value="ECO:0007669"/>
    <property type="project" value="UniProtKB-KW"/>
</dbReference>
<evidence type="ECO:0000313" key="14">
    <source>
        <dbReference type="EMBL" id="TYK04121.1"/>
    </source>
</evidence>
<comment type="caution">
    <text evidence="14">The sequence shown here is derived from an EMBL/GenBank/DDBJ whole genome shotgun (WGS) entry which is preliminary data.</text>
</comment>
<dbReference type="Pfam" id="PF17921">
    <property type="entry name" value="Integrase_H2C2"/>
    <property type="match status" value="1"/>
</dbReference>
<evidence type="ECO:0000313" key="15">
    <source>
        <dbReference type="Proteomes" id="UP000321947"/>
    </source>
</evidence>
<sequence length="793" mass="91803">MAQRQMEERVEGTEKELLSMKEMLLEMKKAVERLADEMKENHSYKKKEESGTTSDGSVMKLKGKMDETEPITEINGTVTDRSKYKKLEMPMFLGENPESWVYRAEHFFEINNLPESEKVKVAVVSFGQDEVDWYRWSHNRKKVESWEDLKSRMFEFFRDSGQKSLGARLIRIQQEGSYNEYVKKFVTYSAPLPYMAESVLVDAFVTGLEPSLQAEVISRHPQTLEDCMREAQLVNDRNFALKLSKMERHGIPNSIISDRDKIFLSNFWRELFASMGTLLKRSTAFHPQTDGQTERVNQCLETYLRCFCNEQPHKWDQFIPWAELWYNTTFHASTKTTPFEAVYGRSPPPLLSYGDKKTTNNEVEVLLKERDSALSALKENLTLAQNRMKKFADLKRRELKLKVGEEVYLKLKPYRQRSLARKKSEKLAPRYYGPYKIIEEIGAVAYRLDLPPEAAIHNVFHISQLKPKLGAQQVVQHQHPMLTENFELQLQPENVLGIRWNKELGANEWLIKWQGLQESDATWESVYQMNQQFPSFHLEDKVNVEPRGFILIKAWEGGCCSQGYPRVDYMLEMVEYLGHVISGKGVEVDPEKIRSIKEWPVPTNVREVMAFEGAVLTQNNRTIAHFSQTFAMRDRAKSVYERETNGSANALSRVHLNHLTAPALLDTSVLKTKVEGDEILKEIIAKFEKGEAISGFTMQQGMLRYKGRLVISKNSTLLPTILHTYHDSVFRGHSGYLRTYKRLTGELYWEGMKADVQKYCEKCLTCQCNKTLALSPIRLLVSHAPRNTRCCLE</sequence>
<dbReference type="Proteomes" id="UP000321947">
    <property type="component" value="Unassembled WGS sequence"/>
</dbReference>
<dbReference type="Gene3D" id="2.40.50.40">
    <property type="match status" value="1"/>
</dbReference>
<evidence type="ECO:0000256" key="9">
    <source>
        <dbReference type="ARBA" id="ARBA00023125"/>
    </source>
</evidence>
<gene>
    <name evidence="14" type="ORF">E5676_scaffold2119G00600</name>
</gene>
<dbReference type="EMBL" id="SSTD01014757">
    <property type="protein sequence ID" value="TYK04121.1"/>
    <property type="molecule type" value="Genomic_DNA"/>
</dbReference>
<dbReference type="GO" id="GO:0006508">
    <property type="term" value="P:proteolysis"/>
    <property type="evidence" value="ECO:0007669"/>
    <property type="project" value="UniProtKB-KW"/>
</dbReference>
<evidence type="ECO:0000259" key="12">
    <source>
        <dbReference type="PROSITE" id="PS50013"/>
    </source>
</evidence>
<evidence type="ECO:0000259" key="13">
    <source>
        <dbReference type="PROSITE" id="PS50994"/>
    </source>
</evidence>
<keyword evidence="7" id="KW-0695">RNA-directed DNA polymerase</keyword>
<keyword evidence="8" id="KW-0239">DNA-directed DNA polymerase</keyword>
<dbReference type="InterPro" id="IPR036397">
    <property type="entry name" value="RNaseH_sf"/>
</dbReference>
<dbReference type="InterPro" id="IPR023780">
    <property type="entry name" value="Chromo_domain"/>
</dbReference>
<dbReference type="InterPro" id="IPR043502">
    <property type="entry name" value="DNA/RNA_pol_sf"/>
</dbReference>
<dbReference type="InterPro" id="IPR012337">
    <property type="entry name" value="RNaseH-like_sf"/>
</dbReference>
<dbReference type="PANTHER" id="PTHR37984">
    <property type="entry name" value="PROTEIN CBG26694"/>
    <property type="match status" value="1"/>
</dbReference>
<keyword evidence="9" id="KW-0238">DNA-binding</keyword>
<keyword evidence="3" id="KW-0064">Aspartyl protease</keyword>
<keyword evidence="10" id="KW-0233">DNA recombination</keyword>
<dbReference type="InterPro" id="IPR001584">
    <property type="entry name" value="Integrase_cat-core"/>
</dbReference>
<accession>A0A5D3BWN1</accession>
<dbReference type="SUPFAM" id="SSF56672">
    <property type="entry name" value="DNA/RNA polymerases"/>
    <property type="match status" value="1"/>
</dbReference>
<dbReference type="InterPro" id="IPR000953">
    <property type="entry name" value="Chromo/chromo_shadow_dom"/>
</dbReference>
<proteinExistence type="predicted"/>
<dbReference type="PROSITE" id="PS50013">
    <property type="entry name" value="CHROMO_2"/>
    <property type="match status" value="1"/>
</dbReference>
<feature type="region of interest" description="Disordered" evidence="11">
    <location>
        <begin position="39"/>
        <end position="59"/>
    </location>
</feature>
<dbReference type="SUPFAM" id="SSF54160">
    <property type="entry name" value="Chromo domain-like"/>
    <property type="match status" value="1"/>
</dbReference>
<dbReference type="Pfam" id="PF00385">
    <property type="entry name" value="Chromo"/>
    <property type="match status" value="1"/>
</dbReference>
<keyword evidence="5" id="KW-0460">Magnesium</keyword>
<dbReference type="InterPro" id="IPR050951">
    <property type="entry name" value="Retrovirus_Pol_polyprotein"/>
</dbReference>
<dbReference type="Pfam" id="PF03732">
    <property type="entry name" value="Retrotrans_gag"/>
    <property type="match status" value="1"/>
</dbReference>
<name>A0A5D3BWN1_CUCMM</name>
<keyword evidence="8" id="KW-0548">Nucleotidyltransferase</keyword>
<dbReference type="GO" id="GO:0003677">
    <property type="term" value="F:DNA binding"/>
    <property type="evidence" value="ECO:0007669"/>
    <property type="project" value="UniProtKB-KW"/>
</dbReference>
<dbReference type="GO" id="GO:0004190">
    <property type="term" value="F:aspartic-type endopeptidase activity"/>
    <property type="evidence" value="ECO:0007669"/>
    <property type="project" value="UniProtKB-KW"/>
</dbReference>
<evidence type="ECO:0000256" key="1">
    <source>
        <dbReference type="ARBA" id="ARBA00022670"/>
    </source>
</evidence>
<dbReference type="SUPFAM" id="SSF53098">
    <property type="entry name" value="Ribonuclease H-like"/>
    <property type="match status" value="1"/>
</dbReference>
<reference evidence="14 15" key="1">
    <citation type="submission" date="2019-08" db="EMBL/GenBank/DDBJ databases">
        <title>Draft genome sequences of two oriental melons (Cucumis melo L. var makuwa).</title>
        <authorList>
            <person name="Kwon S.-Y."/>
        </authorList>
    </citation>
    <scope>NUCLEOTIDE SEQUENCE [LARGE SCALE GENOMIC DNA]</scope>
    <source>
        <strain evidence="15">cv. Chang Bougi</strain>
        <tissue evidence="14">Leaf</tissue>
    </source>
</reference>
<dbReference type="Gene3D" id="1.10.340.70">
    <property type="match status" value="1"/>
</dbReference>
<evidence type="ECO:0000256" key="7">
    <source>
        <dbReference type="ARBA" id="ARBA00022918"/>
    </source>
</evidence>
<evidence type="ECO:0000256" key="11">
    <source>
        <dbReference type="SAM" id="MobiDB-lite"/>
    </source>
</evidence>
<dbReference type="Gene3D" id="3.30.420.10">
    <property type="entry name" value="Ribonuclease H-like superfamily/Ribonuclease H"/>
    <property type="match status" value="1"/>
</dbReference>
<keyword evidence="8" id="KW-0808">Transferase</keyword>
<keyword evidence="4" id="KW-0378">Hydrolase</keyword>
<dbReference type="PROSITE" id="PS50994">
    <property type="entry name" value="INTEGRASE"/>
    <property type="match status" value="1"/>
</dbReference>
<dbReference type="InterPro" id="IPR056924">
    <property type="entry name" value="SH3_Tf2-1"/>
</dbReference>
<feature type="domain" description="Chromo" evidence="12">
    <location>
        <begin position="490"/>
        <end position="525"/>
    </location>
</feature>
<dbReference type="AlphaFoldDB" id="A0A5D3BWN1"/>
<feature type="compositionally biased region" description="Basic and acidic residues" evidence="11">
    <location>
        <begin position="39"/>
        <end position="50"/>
    </location>
</feature>
<evidence type="ECO:0000256" key="8">
    <source>
        <dbReference type="ARBA" id="ARBA00022932"/>
    </source>
</evidence>
<dbReference type="InterPro" id="IPR005162">
    <property type="entry name" value="Retrotrans_gag_dom"/>
</dbReference>
<feature type="domain" description="Integrase catalytic" evidence="13">
    <location>
        <begin position="187"/>
        <end position="346"/>
    </location>
</feature>
<protein>
    <submittedName>
        <fullName evidence="14">Retrotransposable element Tf2</fullName>
    </submittedName>
</protein>
<dbReference type="InterPro" id="IPR016197">
    <property type="entry name" value="Chromo-like_dom_sf"/>
</dbReference>
<dbReference type="GO" id="GO:0046872">
    <property type="term" value="F:metal ion binding"/>
    <property type="evidence" value="ECO:0007669"/>
    <property type="project" value="UniProtKB-KW"/>
</dbReference>
<evidence type="ECO:0000256" key="6">
    <source>
        <dbReference type="ARBA" id="ARBA00022908"/>
    </source>
</evidence>
<dbReference type="PANTHER" id="PTHR37984:SF5">
    <property type="entry name" value="PROTEIN NYNRIN-LIKE"/>
    <property type="match status" value="1"/>
</dbReference>
<dbReference type="Pfam" id="PF24626">
    <property type="entry name" value="SH3_Tf2-1"/>
    <property type="match status" value="1"/>
</dbReference>
<dbReference type="GO" id="GO:0006310">
    <property type="term" value="P:DNA recombination"/>
    <property type="evidence" value="ECO:0007669"/>
    <property type="project" value="UniProtKB-KW"/>
</dbReference>
<dbReference type="InterPro" id="IPR041588">
    <property type="entry name" value="Integrase_H2C2"/>
</dbReference>